<comment type="caution">
    <text evidence="1">The sequence shown here is derived from an EMBL/GenBank/DDBJ whole genome shotgun (WGS) entry which is preliminary data.</text>
</comment>
<sequence>MQMIIFFGKDAKAIYWETFEPITFLWAIAQTKLKNALLAFSKYDVINLRVIHDYFKKLDLAPVSRRINELNTIVILQDKRVGFAANVVYELHVGFIDEYFPGKIESMDRCCDHRFARICSASRTCYIHLCITLELTSFLAPAVSPMDTDCVQSDRWSGKLVFTEFDHRGSINIQSEWTHSCLRTDLLAEEICGRNNITLVRLYKEQVNPATNALIHPAFVVFKTEGRWKYSIEKNRTCILLQRSKCMNDVLHSFCGGVAETHQQIGKGSIGKVVHFLWRNNHLGEPYHPQRSDSMLFALRIFKAFSFQNCALTDHVNNSSDDDPDHFEY</sequence>
<keyword evidence="2" id="KW-1185">Reference proteome</keyword>
<accession>A0ABQ9YN42</accession>
<protein>
    <submittedName>
        <fullName evidence="1">Uncharacterized protein</fullName>
    </submittedName>
</protein>
<proteinExistence type="predicted"/>
<evidence type="ECO:0000313" key="2">
    <source>
        <dbReference type="Proteomes" id="UP001234178"/>
    </source>
</evidence>
<organism evidence="1 2">
    <name type="scientific">Daphnia magna</name>
    <dbReference type="NCBI Taxonomy" id="35525"/>
    <lineage>
        <taxon>Eukaryota</taxon>
        <taxon>Metazoa</taxon>
        <taxon>Ecdysozoa</taxon>
        <taxon>Arthropoda</taxon>
        <taxon>Crustacea</taxon>
        <taxon>Branchiopoda</taxon>
        <taxon>Diplostraca</taxon>
        <taxon>Cladocera</taxon>
        <taxon>Anomopoda</taxon>
        <taxon>Daphniidae</taxon>
        <taxon>Daphnia</taxon>
    </lineage>
</organism>
<dbReference type="Proteomes" id="UP001234178">
    <property type="component" value="Unassembled WGS sequence"/>
</dbReference>
<gene>
    <name evidence="1" type="ORF">OUZ56_003891</name>
</gene>
<evidence type="ECO:0000313" key="1">
    <source>
        <dbReference type="EMBL" id="KAK4002032.1"/>
    </source>
</evidence>
<name>A0ABQ9YN42_9CRUS</name>
<dbReference type="EMBL" id="JAOYFB010000001">
    <property type="protein sequence ID" value="KAK4002032.1"/>
    <property type="molecule type" value="Genomic_DNA"/>
</dbReference>
<reference evidence="1 2" key="1">
    <citation type="journal article" date="2023" name="Nucleic Acids Res.">
        <title>The hologenome of Daphnia magna reveals possible DNA methylation and microbiome-mediated evolution of the host genome.</title>
        <authorList>
            <person name="Chaturvedi A."/>
            <person name="Li X."/>
            <person name="Dhandapani V."/>
            <person name="Marshall H."/>
            <person name="Kissane S."/>
            <person name="Cuenca-Cambronero M."/>
            <person name="Asole G."/>
            <person name="Calvet F."/>
            <person name="Ruiz-Romero M."/>
            <person name="Marangio P."/>
            <person name="Guigo R."/>
            <person name="Rago D."/>
            <person name="Mirbahai L."/>
            <person name="Eastwood N."/>
            <person name="Colbourne J.K."/>
            <person name="Zhou J."/>
            <person name="Mallon E."/>
            <person name="Orsini L."/>
        </authorList>
    </citation>
    <scope>NUCLEOTIDE SEQUENCE [LARGE SCALE GENOMIC DNA]</scope>
    <source>
        <strain evidence="1">LRV0_1</strain>
    </source>
</reference>